<dbReference type="InterPro" id="IPR013785">
    <property type="entry name" value="Aldolase_TIM"/>
</dbReference>
<evidence type="ECO:0000313" key="5">
    <source>
        <dbReference type="Proteomes" id="UP001081071"/>
    </source>
</evidence>
<evidence type="ECO:0000313" key="4">
    <source>
        <dbReference type="EMBL" id="MCZ4519471.1"/>
    </source>
</evidence>
<keyword evidence="5" id="KW-1185">Reference proteome</keyword>
<evidence type="ECO:0000256" key="3">
    <source>
        <dbReference type="ARBA" id="ARBA00023002"/>
    </source>
</evidence>
<organism evidence="4 5">
    <name type="scientific">Rhodococcus ruber</name>
    <dbReference type="NCBI Taxonomy" id="1830"/>
    <lineage>
        <taxon>Bacteria</taxon>
        <taxon>Bacillati</taxon>
        <taxon>Actinomycetota</taxon>
        <taxon>Actinomycetes</taxon>
        <taxon>Mycobacteriales</taxon>
        <taxon>Nocardiaceae</taxon>
        <taxon>Rhodococcus</taxon>
    </lineage>
</organism>
<accession>A0ABT4MET0</accession>
<keyword evidence="2" id="KW-0288">FMN</keyword>
<proteinExistence type="predicted"/>
<protein>
    <submittedName>
        <fullName evidence="4">Nitronate monooxygenase</fullName>
    </submittedName>
</protein>
<dbReference type="CDD" id="cd04730">
    <property type="entry name" value="NPD_like"/>
    <property type="match status" value="1"/>
</dbReference>
<dbReference type="PANTHER" id="PTHR32332">
    <property type="entry name" value="2-NITROPROPANE DIOXYGENASE"/>
    <property type="match status" value="1"/>
</dbReference>
<dbReference type="RefSeq" id="WP_269604837.1">
    <property type="nucleotide sequence ID" value="NZ_JAPWIJ010000005.1"/>
</dbReference>
<dbReference type="InterPro" id="IPR004136">
    <property type="entry name" value="NMO"/>
</dbReference>
<gene>
    <name evidence="4" type="ORF">O4220_13185</name>
</gene>
<dbReference type="Pfam" id="PF03060">
    <property type="entry name" value="NMO"/>
    <property type="match status" value="1"/>
</dbReference>
<keyword evidence="3" id="KW-0560">Oxidoreductase</keyword>
<dbReference type="Gene3D" id="3.20.20.70">
    <property type="entry name" value="Aldolase class I"/>
    <property type="match status" value="1"/>
</dbReference>
<comment type="caution">
    <text evidence="4">The sequence shown here is derived from an EMBL/GenBank/DDBJ whole genome shotgun (WGS) entry which is preliminary data.</text>
</comment>
<sequence>MKTAICAMLGIDFPLIAFTHCADVVVAVTNAGGLGVLGASGRSPAQLDDDLAWIDARVAGRPYGVDIVCPASDTSTTDAADPARMADSVPDGHRHFVNQFLKQHDLPFRHEQKDMNNPMRVDHAMGQQLLDVAFRHPIALVANALGVPPRTMIDTAHSSGVLVAGLVGTARHAVEHVAAGVDFVVAQGTEAGGHTGEISTLVLVPEVIEALRHTRHVPVIAAGGIVTGRQMAAAMALGAEGVWTGSVWLTTAEAETPAATVSRMLEASSTDAVRSRSRTGKPCRQLRSTWTDAWDADASPPPLPMPFQSLLSEPVLRRVDQLAESDSNALACATYFVGQGVGLLRSRRHVRDVINEMLEDFVDAIDGLTATLTD</sequence>
<keyword evidence="4" id="KW-0503">Monooxygenase</keyword>
<evidence type="ECO:0000256" key="1">
    <source>
        <dbReference type="ARBA" id="ARBA00022630"/>
    </source>
</evidence>
<dbReference type="GO" id="GO:0004497">
    <property type="term" value="F:monooxygenase activity"/>
    <property type="evidence" value="ECO:0007669"/>
    <property type="project" value="UniProtKB-KW"/>
</dbReference>
<keyword evidence="1" id="KW-0285">Flavoprotein</keyword>
<name>A0ABT4MET0_9NOCA</name>
<dbReference type="SUPFAM" id="SSF51412">
    <property type="entry name" value="Inosine monophosphate dehydrogenase (IMPDH)"/>
    <property type="match status" value="1"/>
</dbReference>
<dbReference type="EMBL" id="JAPWIJ010000005">
    <property type="protein sequence ID" value="MCZ4519471.1"/>
    <property type="molecule type" value="Genomic_DNA"/>
</dbReference>
<evidence type="ECO:0000256" key="2">
    <source>
        <dbReference type="ARBA" id="ARBA00022643"/>
    </source>
</evidence>
<reference evidence="4" key="1">
    <citation type="submission" date="2022-12" db="EMBL/GenBank/DDBJ databases">
        <authorList>
            <person name="Krivoruchko A.V."/>
            <person name="Elkin A."/>
        </authorList>
    </citation>
    <scope>NUCLEOTIDE SEQUENCE</scope>
    <source>
        <strain evidence="4">IEGM 1391</strain>
    </source>
</reference>
<dbReference type="PANTHER" id="PTHR32332:SF38">
    <property type="entry name" value="MONOOXYGENASE RV1533-RELATED"/>
    <property type="match status" value="1"/>
</dbReference>
<dbReference type="Proteomes" id="UP001081071">
    <property type="component" value="Unassembled WGS sequence"/>
</dbReference>